<dbReference type="GO" id="GO:0022900">
    <property type="term" value="P:electron transport chain"/>
    <property type="evidence" value="ECO:0007669"/>
    <property type="project" value="UniProtKB-UniRule"/>
</dbReference>
<dbReference type="PANTHER" id="PTHR43560:SF1">
    <property type="entry name" value="ION-TRANSLOCATING OXIDOREDUCTASE COMPLEX SUBUNIT B"/>
    <property type="match status" value="1"/>
</dbReference>
<keyword evidence="1 10" id="KW-0813">Transport</keyword>
<dbReference type="InterPro" id="IPR010207">
    <property type="entry name" value="Elect_transpt_cplx_RnfB/RsxB"/>
</dbReference>
<feature type="binding site" evidence="10">
    <location>
        <position position="58"/>
    </location>
    <ligand>
        <name>[4Fe-4S] cluster</name>
        <dbReference type="ChEBI" id="CHEBI:49883"/>
        <label>1</label>
    </ligand>
</feature>
<evidence type="ECO:0000256" key="3">
    <source>
        <dbReference type="ARBA" id="ARBA00022723"/>
    </source>
</evidence>
<gene>
    <name evidence="10" type="primary">rnfB</name>
    <name evidence="13" type="ORF">H8709_00655</name>
</gene>
<feature type="domain" description="4Fe-4S ferredoxin-type" evidence="11">
    <location>
        <begin position="237"/>
        <end position="266"/>
    </location>
</feature>
<dbReference type="GO" id="GO:0051539">
    <property type="term" value="F:4 iron, 4 sulfur cluster binding"/>
    <property type="evidence" value="ECO:0007669"/>
    <property type="project" value="UniProtKB-UniRule"/>
</dbReference>
<evidence type="ECO:0000256" key="5">
    <source>
        <dbReference type="ARBA" id="ARBA00022967"/>
    </source>
</evidence>
<dbReference type="GO" id="GO:0005886">
    <property type="term" value="C:plasma membrane"/>
    <property type="evidence" value="ECO:0007669"/>
    <property type="project" value="UniProtKB-SubCell"/>
</dbReference>
<comment type="subcellular location">
    <subcellularLocation>
        <location evidence="10">Cell membrane</location>
    </subcellularLocation>
</comment>
<feature type="binding site" evidence="10">
    <location>
        <position position="139"/>
    </location>
    <ligand>
        <name>[4Fe-4S] cluster</name>
        <dbReference type="ChEBI" id="CHEBI:49883"/>
        <label>2</label>
    </ligand>
</feature>
<feature type="binding site" evidence="10">
    <location>
        <position position="50"/>
    </location>
    <ligand>
        <name>[4Fe-4S] cluster</name>
        <dbReference type="ChEBI" id="CHEBI:49883"/>
        <label>1</label>
    </ligand>
</feature>
<keyword evidence="2 10" id="KW-0004">4Fe-4S</keyword>
<evidence type="ECO:0000259" key="11">
    <source>
        <dbReference type="PROSITE" id="PS51379"/>
    </source>
</evidence>
<feature type="binding site" evidence="10">
    <location>
        <position position="143"/>
    </location>
    <ligand>
        <name>[4Fe-4S] cluster</name>
        <dbReference type="ChEBI" id="CHEBI:49883"/>
        <label>2</label>
    </ligand>
</feature>
<dbReference type="Gene3D" id="1.10.15.40">
    <property type="entry name" value="Electron transport complex subunit B, putative Fe-S cluster"/>
    <property type="match status" value="1"/>
</dbReference>
<dbReference type="PROSITE" id="PS51379">
    <property type="entry name" value="4FE4S_FER_2"/>
    <property type="match status" value="3"/>
</dbReference>
<feature type="binding site" evidence="10">
    <location>
        <position position="76"/>
    </location>
    <ligand>
        <name>[4Fe-4S] cluster</name>
        <dbReference type="ChEBI" id="CHEBI:49883"/>
        <label>1</label>
    </ligand>
</feature>
<dbReference type="AlphaFoldDB" id="A0A926I5W7"/>
<evidence type="ECO:0000256" key="9">
    <source>
        <dbReference type="ARBA" id="ARBA00023136"/>
    </source>
</evidence>
<feature type="binding site" evidence="10">
    <location>
        <position position="182"/>
    </location>
    <ligand>
        <name>[4Fe-4S] cluster</name>
        <dbReference type="ChEBI" id="CHEBI:49883"/>
        <label>2</label>
    </ligand>
</feature>
<dbReference type="InterPro" id="IPR017900">
    <property type="entry name" value="4Fe4S_Fe_S_CS"/>
</dbReference>
<evidence type="ECO:0000256" key="8">
    <source>
        <dbReference type="ARBA" id="ARBA00023014"/>
    </source>
</evidence>
<keyword evidence="14" id="KW-1185">Reference proteome</keyword>
<comment type="similarity">
    <text evidence="10">Belongs to the 4Fe4S bacterial-type ferredoxin family. RnfB subfamily.</text>
</comment>
<dbReference type="SUPFAM" id="SSF54862">
    <property type="entry name" value="4Fe-4S ferredoxins"/>
    <property type="match status" value="1"/>
</dbReference>
<comment type="cofactor">
    <cofactor evidence="10">
        <name>[4Fe-4S] cluster</name>
        <dbReference type="ChEBI" id="CHEBI:49883"/>
    </cofactor>
    <text evidence="10">Binds 3 [4Fe-4S] clusters.</text>
</comment>
<dbReference type="EMBL" id="JACRTC010000001">
    <property type="protein sequence ID" value="MBC8569339.1"/>
    <property type="molecule type" value="Genomic_DNA"/>
</dbReference>
<feature type="binding site" evidence="10">
    <location>
        <position position="175"/>
    </location>
    <ligand>
        <name>[4Fe-4S] cluster</name>
        <dbReference type="ChEBI" id="CHEBI:49883"/>
        <label>3</label>
    </ligand>
</feature>
<keyword evidence="10" id="KW-1003">Cell membrane</keyword>
<feature type="domain" description="4Fe-4S ferredoxin-type" evidence="11">
    <location>
        <begin position="163"/>
        <end position="192"/>
    </location>
</feature>
<sequence>MFTTIVLPILILTALGLLAGLLLALAAKFMAVKTDPKFDQIREVLPGANCGACGYAGCDAYAKALAGTPGIKTNLCVPGGDKTSRAISAVLGVDFADVEEVSAMVKCGGDCDATDYIMEYRGPQTCSACNTFYQGRGKCSHACLGFGDCVAVCMFDAIHIVNGVAVVDKEKCTGCGMCSRECPNALIEMRPAGNVVFVGCSSHDKGAFTRKVCANGCIGCKKCEKVCPTGAAKVTDNLAAIDPKTCINCRACEEACPTGAIRSYPLKK</sequence>
<keyword evidence="3 10" id="KW-0479">Metal-binding</keyword>
<feature type="binding site" evidence="10">
    <location>
        <position position="149"/>
    </location>
    <ligand>
        <name>[4Fe-4S] cluster</name>
        <dbReference type="ChEBI" id="CHEBI:49883"/>
        <label>2</label>
    </ligand>
</feature>
<keyword evidence="7 10" id="KW-0408">Iron</keyword>
<feature type="binding site" evidence="10">
    <location>
        <position position="53"/>
    </location>
    <ligand>
        <name>[4Fe-4S] cluster</name>
        <dbReference type="ChEBI" id="CHEBI:49883"/>
        <label>1</label>
    </ligand>
</feature>
<evidence type="ECO:0000313" key="14">
    <source>
        <dbReference type="Proteomes" id="UP000660861"/>
    </source>
</evidence>
<evidence type="ECO:0000256" key="1">
    <source>
        <dbReference type="ARBA" id="ARBA00022448"/>
    </source>
</evidence>
<dbReference type="NCBIfam" id="TIGR01944">
    <property type="entry name" value="rnfB"/>
    <property type="match status" value="1"/>
</dbReference>
<dbReference type="GO" id="GO:0046872">
    <property type="term" value="F:metal ion binding"/>
    <property type="evidence" value="ECO:0007669"/>
    <property type="project" value="UniProtKB-KW"/>
</dbReference>
<keyword evidence="4 10" id="KW-0677">Repeat</keyword>
<keyword evidence="6 10" id="KW-0249">Electron transport</keyword>
<dbReference type="HAMAP" id="MF_00463">
    <property type="entry name" value="RsxB_RnfB"/>
    <property type="match status" value="1"/>
</dbReference>
<evidence type="ECO:0000256" key="10">
    <source>
        <dbReference type="HAMAP-Rule" id="MF_00463"/>
    </source>
</evidence>
<feature type="domain" description="4Fe-4S" evidence="12">
    <location>
        <begin position="33"/>
        <end position="93"/>
    </location>
</feature>
<evidence type="ECO:0000256" key="2">
    <source>
        <dbReference type="ARBA" id="ARBA00022485"/>
    </source>
</evidence>
<feature type="binding site" evidence="10">
    <location>
        <position position="153"/>
    </location>
    <ligand>
        <name>[4Fe-4S] cluster</name>
        <dbReference type="ChEBI" id="CHEBI:49883"/>
        <label>3</label>
    </ligand>
</feature>
<keyword evidence="5 10" id="KW-1278">Translocase</keyword>
<accession>A0A926I5W7</accession>
<dbReference type="InterPro" id="IPR017896">
    <property type="entry name" value="4Fe4S_Fe-S-bd"/>
</dbReference>
<dbReference type="PROSITE" id="PS51656">
    <property type="entry name" value="4FE4S"/>
    <property type="match status" value="1"/>
</dbReference>
<dbReference type="Gene3D" id="3.30.70.20">
    <property type="match status" value="2"/>
</dbReference>
<feature type="binding site" evidence="10">
    <location>
        <position position="178"/>
    </location>
    <ligand>
        <name>[4Fe-4S] cluster</name>
        <dbReference type="ChEBI" id="CHEBI:49883"/>
        <label>3</label>
    </ligand>
</feature>
<evidence type="ECO:0000256" key="6">
    <source>
        <dbReference type="ARBA" id="ARBA00022982"/>
    </source>
</evidence>
<dbReference type="Pfam" id="PF00037">
    <property type="entry name" value="Fer4"/>
    <property type="match status" value="1"/>
</dbReference>
<comment type="caution">
    <text evidence="13">The sequence shown here is derived from an EMBL/GenBank/DDBJ whole genome shotgun (WGS) entry which is preliminary data.</text>
</comment>
<dbReference type="InterPro" id="IPR007202">
    <property type="entry name" value="4Fe-4S_dom"/>
</dbReference>
<keyword evidence="8 10" id="KW-0411">Iron-sulfur</keyword>
<keyword evidence="9 10" id="KW-0472">Membrane</keyword>
<evidence type="ECO:0000256" key="4">
    <source>
        <dbReference type="ARBA" id="ARBA00022737"/>
    </source>
</evidence>
<dbReference type="Pfam" id="PF12838">
    <property type="entry name" value="Fer4_7"/>
    <property type="match status" value="1"/>
</dbReference>
<dbReference type="EC" id="7.-.-.-" evidence="10"/>
<dbReference type="InterPro" id="IPR050395">
    <property type="entry name" value="4Fe4S_Ferredoxin_RnfB"/>
</dbReference>
<organism evidence="13 14">
    <name type="scientific">Zongyangia hominis</name>
    <dbReference type="NCBI Taxonomy" id="2763677"/>
    <lineage>
        <taxon>Bacteria</taxon>
        <taxon>Bacillati</taxon>
        <taxon>Bacillota</taxon>
        <taxon>Clostridia</taxon>
        <taxon>Eubacteriales</taxon>
        <taxon>Oscillospiraceae</taxon>
        <taxon>Zongyangia</taxon>
    </lineage>
</organism>
<evidence type="ECO:0000259" key="12">
    <source>
        <dbReference type="PROSITE" id="PS51656"/>
    </source>
</evidence>
<name>A0A926I5W7_9FIRM</name>
<evidence type="ECO:0000313" key="13">
    <source>
        <dbReference type="EMBL" id="MBC8569339.1"/>
    </source>
</evidence>
<dbReference type="Proteomes" id="UP000660861">
    <property type="component" value="Unassembled WGS sequence"/>
</dbReference>
<feature type="binding site" evidence="10">
    <location>
        <position position="172"/>
    </location>
    <ligand>
        <name>[4Fe-4S] cluster</name>
        <dbReference type="ChEBI" id="CHEBI:49883"/>
        <label>3</label>
    </ligand>
</feature>
<proteinExistence type="inferred from homology"/>
<feature type="domain" description="4Fe-4S ferredoxin-type" evidence="11">
    <location>
        <begin position="208"/>
        <end position="236"/>
    </location>
</feature>
<dbReference type="RefSeq" id="WP_262396445.1">
    <property type="nucleotide sequence ID" value="NZ_JACRTC010000001.1"/>
</dbReference>
<comment type="caution">
    <text evidence="10">Lacks conserved residue(s) required for the propagation of feature annotation.</text>
</comment>
<dbReference type="Pfam" id="PF04060">
    <property type="entry name" value="FeS"/>
    <property type="match status" value="1"/>
</dbReference>
<dbReference type="PANTHER" id="PTHR43560">
    <property type="entry name" value="ION-TRANSLOCATING OXIDOREDUCTASE COMPLEX SUBUNIT B"/>
    <property type="match status" value="1"/>
</dbReference>
<evidence type="ECO:0000256" key="7">
    <source>
        <dbReference type="ARBA" id="ARBA00023004"/>
    </source>
</evidence>
<dbReference type="CDD" id="cd10549">
    <property type="entry name" value="MtMvhB_like"/>
    <property type="match status" value="1"/>
</dbReference>
<dbReference type="GO" id="GO:0009055">
    <property type="term" value="F:electron transfer activity"/>
    <property type="evidence" value="ECO:0007669"/>
    <property type="project" value="InterPro"/>
</dbReference>
<comment type="subunit">
    <text evidence="10">The complex is composed of six subunits: RnfA, RnfB, RnfC, RnfD, RnfE and RnfG.</text>
</comment>
<reference evidence="13" key="1">
    <citation type="submission" date="2020-08" db="EMBL/GenBank/DDBJ databases">
        <title>Genome public.</title>
        <authorList>
            <person name="Liu C."/>
            <person name="Sun Q."/>
        </authorList>
    </citation>
    <scope>NUCLEOTIDE SEQUENCE</scope>
    <source>
        <strain evidence="13">NSJ-54</strain>
    </source>
</reference>
<comment type="function">
    <text evidence="10">Part of a membrane-bound complex that couples electron transfer with translocation of ions across the membrane.</text>
</comment>
<protein>
    <recommendedName>
        <fullName evidence="10">Ion-translocating oxidoreductase complex subunit B</fullName>
        <ecNumber evidence="10">7.-.-.-</ecNumber>
    </recommendedName>
    <alternativeName>
        <fullName evidence="10">Rnf electron transport complex subunit B</fullName>
    </alternativeName>
</protein>
<dbReference type="PROSITE" id="PS00198">
    <property type="entry name" value="4FE4S_FER_1"/>
    <property type="match status" value="2"/>
</dbReference>
<feature type="region of interest" description="Hydrophobic" evidence="10">
    <location>
        <begin position="1"/>
        <end position="27"/>
    </location>
</feature>